<feature type="compositionally biased region" description="Polar residues" evidence="5">
    <location>
        <begin position="319"/>
        <end position="334"/>
    </location>
</feature>
<gene>
    <name evidence="7" type="ORF">JAAARDRAFT_196645</name>
</gene>
<feature type="compositionally biased region" description="Polar residues" evidence="5">
    <location>
        <begin position="1"/>
        <end position="15"/>
    </location>
</feature>
<dbReference type="Gene3D" id="1.10.510.10">
    <property type="entry name" value="Transferase(Phosphotransferase) domain 1"/>
    <property type="match status" value="1"/>
</dbReference>
<dbReference type="PROSITE" id="PS00108">
    <property type="entry name" value="PROTEIN_KINASE_ST"/>
    <property type="match status" value="1"/>
</dbReference>
<organism evidence="7 8">
    <name type="scientific">Jaapia argillacea MUCL 33604</name>
    <dbReference type="NCBI Taxonomy" id="933084"/>
    <lineage>
        <taxon>Eukaryota</taxon>
        <taxon>Fungi</taxon>
        <taxon>Dikarya</taxon>
        <taxon>Basidiomycota</taxon>
        <taxon>Agaricomycotina</taxon>
        <taxon>Agaricomycetes</taxon>
        <taxon>Agaricomycetidae</taxon>
        <taxon>Jaapiales</taxon>
        <taxon>Jaapiaceae</taxon>
        <taxon>Jaapia</taxon>
    </lineage>
</organism>
<sequence>MIRQLSDSMTPAGSRTRTERRPSAFVIGPDEVDINYKDLLGEGGFGSVYRGRWGGHDVAVKVLQKGIPAELLRREVDVWKSIRHPNIAEFFGYNSSSAPLFLVSALKQRGNALSFVLRHPDADRPKLLHEAALGLQYLHRHSIVHGDLKGLNILVDKHGVACLSDFGLSLVRMHSTSNATNAGGQGTLQWMAPEQMSGSGVNKRSDVYSFGMTIYEIFVGHAPFGLLPNNTVFAYVRNEGGRPIRPSQSEITHRGLDDAMWSLVEECWSQEPRTRPPAADLVHRLEVLAVSYAGEQEISQRTLHPPEKSHNDSDDISASLGSIQLQPTIESQSDGPRPAHESIPANQGLPISTPVSDDEGETSRQITTIHYDQSSRLATTINSPPQAPQYRARTPQVIVAGGIASDAEGETSRQITTIHYGESSRPVTATNSVNPSPTQGAAESGRQSTMNAIARPHVTRLRSLLLQIGRLDNEFKRTPKLVDLEEQIRLRREITTLLSEPTERAWSLTGLAYYLSLRFDHYKKVEDLDEAIECDREALKLEMDPVDSRATTLLNVAAHLNDRFIHAGRIEDSDESLMHVRQALGLFPGIRKERGLKVLIAVLAARYKQLGRPGDLEELEVLWAEEAEPEQEPDGAGV</sequence>
<dbReference type="SMART" id="SM00220">
    <property type="entry name" value="S_TKc"/>
    <property type="match status" value="1"/>
</dbReference>
<dbReference type="STRING" id="933084.A0A067PK99"/>
<dbReference type="PROSITE" id="PS50011">
    <property type="entry name" value="PROTEIN_KINASE_DOM"/>
    <property type="match status" value="1"/>
</dbReference>
<feature type="region of interest" description="Disordered" evidence="5">
    <location>
        <begin position="423"/>
        <end position="447"/>
    </location>
</feature>
<dbReference type="SUPFAM" id="SSF56112">
    <property type="entry name" value="Protein kinase-like (PK-like)"/>
    <property type="match status" value="1"/>
</dbReference>
<dbReference type="PROSITE" id="PS00107">
    <property type="entry name" value="PROTEIN_KINASE_ATP"/>
    <property type="match status" value="1"/>
</dbReference>
<proteinExistence type="predicted"/>
<evidence type="ECO:0000256" key="3">
    <source>
        <dbReference type="ARBA" id="ARBA00022840"/>
    </source>
</evidence>
<evidence type="ECO:0000256" key="4">
    <source>
        <dbReference type="PROSITE-ProRule" id="PRU10141"/>
    </source>
</evidence>
<dbReference type="Proteomes" id="UP000027265">
    <property type="component" value="Unassembled WGS sequence"/>
</dbReference>
<feature type="compositionally biased region" description="Basic and acidic residues" evidence="5">
    <location>
        <begin position="304"/>
        <end position="313"/>
    </location>
</feature>
<evidence type="ECO:0000313" key="8">
    <source>
        <dbReference type="Proteomes" id="UP000027265"/>
    </source>
</evidence>
<dbReference type="HOGENOM" id="CLU_428970_0_0_1"/>
<dbReference type="InParanoid" id="A0A067PK99"/>
<dbReference type="GO" id="GO:0004674">
    <property type="term" value="F:protein serine/threonine kinase activity"/>
    <property type="evidence" value="ECO:0007669"/>
    <property type="project" value="UniProtKB-KW"/>
</dbReference>
<feature type="domain" description="Protein kinase" evidence="6">
    <location>
        <begin position="34"/>
        <end position="288"/>
    </location>
</feature>
<name>A0A067PK99_9AGAM</name>
<dbReference type="Gene3D" id="3.30.200.20">
    <property type="entry name" value="Phosphorylase Kinase, domain 1"/>
    <property type="match status" value="1"/>
</dbReference>
<dbReference type="PANTHER" id="PTHR44329">
    <property type="entry name" value="SERINE/THREONINE-PROTEIN KINASE TNNI3K-RELATED"/>
    <property type="match status" value="1"/>
</dbReference>
<feature type="compositionally biased region" description="Polar residues" evidence="5">
    <location>
        <begin position="425"/>
        <end position="447"/>
    </location>
</feature>
<dbReference type="InterPro" id="IPR017441">
    <property type="entry name" value="Protein_kinase_ATP_BS"/>
</dbReference>
<keyword evidence="1" id="KW-0808">Transferase</keyword>
<accession>A0A067PK99</accession>
<evidence type="ECO:0000256" key="2">
    <source>
        <dbReference type="ARBA" id="ARBA00022741"/>
    </source>
</evidence>
<dbReference type="AlphaFoldDB" id="A0A067PK99"/>
<dbReference type="GO" id="GO:0005524">
    <property type="term" value="F:ATP binding"/>
    <property type="evidence" value="ECO:0007669"/>
    <property type="project" value="UniProtKB-UniRule"/>
</dbReference>
<dbReference type="OrthoDB" id="272077at2759"/>
<feature type="binding site" evidence="4">
    <location>
        <position position="61"/>
    </location>
    <ligand>
        <name>ATP</name>
        <dbReference type="ChEBI" id="CHEBI:30616"/>
    </ligand>
</feature>
<keyword evidence="3 4" id="KW-0067">ATP-binding</keyword>
<dbReference type="InterPro" id="IPR011009">
    <property type="entry name" value="Kinase-like_dom_sf"/>
</dbReference>
<dbReference type="InterPro" id="IPR008271">
    <property type="entry name" value="Ser/Thr_kinase_AS"/>
</dbReference>
<evidence type="ECO:0000259" key="6">
    <source>
        <dbReference type="PROSITE" id="PS50011"/>
    </source>
</evidence>
<feature type="region of interest" description="Disordered" evidence="5">
    <location>
        <begin position="297"/>
        <end position="392"/>
    </location>
</feature>
<keyword evidence="1" id="KW-0418">Kinase</keyword>
<keyword evidence="8" id="KW-1185">Reference proteome</keyword>
<dbReference type="InterPro" id="IPR051681">
    <property type="entry name" value="Ser/Thr_Kinases-Pseudokinases"/>
</dbReference>
<keyword evidence="1" id="KW-0723">Serine/threonine-protein kinase</keyword>
<evidence type="ECO:0000256" key="5">
    <source>
        <dbReference type="SAM" id="MobiDB-lite"/>
    </source>
</evidence>
<feature type="compositionally biased region" description="Polar residues" evidence="5">
    <location>
        <begin position="363"/>
        <end position="384"/>
    </location>
</feature>
<dbReference type="InterPro" id="IPR000719">
    <property type="entry name" value="Prot_kinase_dom"/>
</dbReference>
<evidence type="ECO:0000313" key="7">
    <source>
        <dbReference type="EMBL" id="KDQ54275.1"/>
    </source>
</evidence>
<reference evidence="8" key="1">
    <citation type="journal article" date="2014" name="Proc. Natl. Acad. Sci. U.S.A.">
        <title>Extensive sampling of basidiomycete genomes demonstrates inadequacy of the white-rot/brown-rot paradigm for wood decay fungi.</title>
        <authorList>
            <person name="Riley R."/>
            <person name="Salamov A.A."/>
            <person name="Brown D.W."/>
            <person name="Nagy L.G."/>
            <person name="Floudas D."/>
            <person name="Held B.W."/>
            <person name="Levasseur A."/>
            <person name="Lombard V."/>
            <person name="Morin E."/>
            <person name="Otillar R."/>
            <person name="Lindquist E.A."/>
            <person name="Sun H."/>
            <person name="LaButti K.M."/>
            <person name="Schmutz J."/>
            <person name="Jabbour D."/>
            <person name="Luo H."/>
            <person name="Baker S.E."/>
            <person name="Pisabarro A.G."/>
            <person name="Walton J.D."/>
            <person name="Blanchette R.A."/>
            <person name="Henrissat B."/>
            <person name="Martin F."/>
            <person name="Cullen D."/>
            <person name="Hibbett D.S."/>
            <person name="Grigoriev I.V."/>
        </authorList>
    </citation>
    <scope>NUCLEOTIDE SEQUENCE [LARGE SCALE GENOMIC DNA]</scope>
    <source>
        <strain evidence="8">MUCL 33604</strain>
    </source>
</reference>
<evidence type="ECO:0000256" key="1">
    <source>
        <dbReference type="ARBA" id="ARBA00022527"/>
    </source>
</evidence>
<feature type="region of interest" description="Disordered" evidence="5">
    <location>
        <begin position="1"/>
        <end position="22"/>
    </location>
</feature>
<dbReference type="EMBL" id="KL197729">
    <property type="protein sequence ID" value="KDQ54275.1"/>
    <property type="molecule type" value="Genomic_DNA"/>
</dbReference>
<dbReference type="InterPro" id="IPR001245">
    <property type="entry name" value="Ser-Thr/Tyr_kinase_cat_dom"/>
</dbReference>
<dbReference type="Pfam" id="PF07714">
    <property type="entry name" value="PK_Tyr_Ser-Thr"/>
    <property type="match status" value="1"/>
</dbReference>
<keyword evidence="2 4" id="KW-0547">Nucleotide-binding</keyword>
<protein>
    <recommendedName>
        <fullName evidence="6">Protein kinase domain-containing protein</fullName>
    </recommendedName>
</protein>